<accession>R0E0X8</accession>
<organism evidence="2 3">
    <name type="scientific">Ralstonia pickettii OR214</name>
    <dbReference type="NCBI Taxonomy" id="1264675"/>
    <lineage>
        <taxon>Bacteria</taxon>
        <taxon>Pseudomonadati</taxon>
        <taxon>Pseudomonadota</taxon>
        <taxon>Betaproteobacteria</taxon>
        <taxon>Burkholderiales</taxon>
        <taxon>Burkholderiaceae</taxon>
        <taxon>Ralstonia</taxon>
    </lineage>
</organism>
<dbReference type="RefSeq" id="WP_004635873.1">
    <property type="nucleotide sequence ID" value="NZ_APMQ01000020.1"/>
</dbReference>
<dbReference type="Proteomes" id="UP000013280">
    <property type="component" value="Unassembled WGS sequence"/>
</dbReference>
<evidence type="ECO:0000313" key="2">
    <source>
        <dbReference type="EMBL" id="ENZ75182.1"/>
    </source>
</evidence>
<dbReference type="EMBL" id="APMQ01000020">
    <property type="protein sequence ID" value="ENZ75182.1"/>
    <property type="molecule type" value="Genomic_DNA"/>
</dbReference>
<evidence type="ECO:0000313" key="3">
    <source>
        <dbReference type="Proteomes" id="UP000013280"/>
    </source>
</evidence>
<reference evidence="2 3" key="1">
    <citation type="journal article" date="2013" name="Genome Announc.">
        <title>Draft Genome Sequence for Ralstonia sp. Strain OR214, a Bacterium with Potential for Bioremediation.</title>
        <authorList>
            <person name="Utturkar S.M."/>
            <person name="Bollmann A."/>
            <person name="Brzoska R.M."/>
            <person name="Klingeman D.M."/>
            <person name="Epstein S.E."/>
            <person name="Palumbo A.V."/>
            <person name="Brown S.D."/>
        </authorList>
    </citation>
    <scope>NUCLEOTIDE SEQUENCE [LARGE SCALE GENOMIC DNA]</scope>
    <source>
        <strain evidence="2 3">OR214</strain>
    </source>
</reference>
<name>R0E0X8_RALPI</name>
<dbReference type="InterPro" id="IPR056509">
    <property type="entry name" value="Imm33-like"/>
</dbReference>
<protein>
    <recommendedName>
        <fullName evidence="1">Imm33-like domain-containing protein</fullName>
    </recommendedName>
</protein>
<comment type="caution">
    <text evidence="2">The sequence shown here is derived from an EMBL/GenBank/DDBJ whole genome shotgun (WGS) entry which is preliminary data.</text>
</comment>
<dbReference type="AlphaFoldDB" id="R0E0X8"/>
<sequence length="210" mass="23301">MIEYRTNLRQRYNHPNIVVAVASDLGTGFDWVLSYFEEQVAAGVVFSDNQLVQMGWMLVKLCQDSSGDLEVWEPIFDAVPINWTRGASTTIRHLMVQREACAQLGVEPSFPVLNQSGVVSAEFFASGKFDMEREFCEVATDSGWIFKDPQPTGGKHCSLFEIAVARPEVVPFLALPVGTTVSYDKSGIDISLGDRKISSSNNEFIARLVK</sequence>
<evidence type="ECO:0000259" key="1">
    <source>
        <dbReference type="Pfam" id="PF24719"/>
    </source>
</evidence>
<proteinExistence type="predicted"/>
<dbReference type="Pfam" id="PF24719">
    <property type="entry name" value="Imm33-like"/>
    <property type="match status" value="1"/>
</dbReference>
<dbReference type="PATRIC" id="fig|1264675.3.peg.4838"/>
<gene>
    <name evidence="2" type="ORF">OR214_04899</name>
</gene>
<feature type="domain" description="Imm33-like" evidence="1">
    <location>
        <begin position="97"/>
        <end position="188"/>
    </location>
</feature>